<dbReference type="InterPro" id="IPR012910">
    <property type="entry name" value="Plug_dom"/>
</dbReference>
<feature type="domain" description="TonB-dependent receptor plug" evidence="3">
    <location>
        <begin position="118"/>
        <end position="221"/>
    </location>
</feature>
<dbReference type="Pfam" id="PF07715">
    <property type="entry name" value="Plug"/>
    <property type="match status" value="1"/>
</dbReference>
<dbReference type="NCBIfam" id="TIGR04057">
    <property type="entry name" value="SusC_RagA_signa"/>
    <property type="match status" value="1"/>
</dbReference>
<dbReference type="EMBL" id="JBHUHZ010000003">
    <property type="protein sequence ID" value="MFD2163993.1"/>
    <property type="molecule type" value="Genomic_DNA"/>
</dbReference>
<dbReference type="Proteomes" id="UP001597387">
    <property type="component" value="Unassembled WGS sequence"/>
</dbReference>
<dbReference type="SUPFAM" id="SSF49464">
    <property type="entry name" value="Carboxypeptidase regulatory domain-like"/>
    <property type="match status" value="1"/>
</dbReference>
<dbReference type="InterPro" id="IPR008969">
    <property type="entry name" value="CarboxyPept-like_regulatory"/>
</dbReference>
<name>A0ABW4ZPF2_9SPHI</name>
<dbReference type="InterPro" id="IPR023996">
    <property type="entry name" value="TonB-dep_OMP_SusC/RagA"/>
</dbReference>
<dbReference type="SUPFAM" id="SSF56935">
    <property type="entry name" value="Porins"/>
    <property type="match status" value="1"/>
</dbReference>
<keyword evidence="1" id="KW-0813">Transport</keyword>
<organism evidence="4 5">
    <name type="scientific">Paradesertivirga mongoliensis</name>
    <dbReference type="NCBI Taxonomy" id="2100740"/>
    <lineage>
        <taxon>Bacteria</taxon>
        <taxon>Pseudomonadati</taxon>
        <taxon>Bacteroidota</taxon>
        <taxon>Sphingobacteriia</taxon>
        <taxon>Sphingobacteriales</taxon>
        <taxon>Sphingobacteriaceae</taxon>
        <taxon>Paradesertivirga</taxon>
    </lineage>
</organism>
<keyword evidence="1" id="KW-0998">Cell outer membrane</keyword>
<reference evidence="5" key="1">
    <citation type="journal article" date="2019" name="Int. J. Syst. Evol. Microbiol.">
        <title>The Global Catalogue of Microorganisms (GCM) 10K type strain sequencing project: providing services to taxonomists for standard genome sequencing and annotation.</title>
        <authorList>
            <consortium name="The Broad Institute Genomics Platform"/>
            <consortium name="The Broad Institute Genome Sequencing Center for Infectious Disease"/>
            <person name="Wu L."/>
            <person name="Ma J."/>
        </authorList>
    </citation>
    <scope>NUCLEOTIDE SEQUENCE [LARGE SCALE GENOMIC DNA]</scope>
    <source>
        <strain evidence="5">KCTC 42217</strain>
    </source>
</reference>
<feature type="chain" id="PRO_5045536925" evidence="2">
    <location>
        <begin position="25"/>
        <end position="997"/>
    </location>
</feature>
<keyword evidence="1" id="KW-0472">Membrane</keyword>
<dbReference type="PROSITE" id="PS52016">
    <property type="entry name" value="TONB_DEPENDENT_REC_3"/>
    <property type="match status" value="1"/>
</dbReference>
<dbReference type="InterPro" id="IPR039426">
    <property type="entry name" value="TonB-dep_rcpt-like"/>
</dbReference>
<evidence type="ECO:0000313" key="4">
    <source>
        <dbReference type="EMBL" id="MFD2163993.1"/>
    </source>
</evidence>
<evidence type="ECO:0000256" key="2">
    <source>
        <dbReference type="SAM" id="SignalP"/>
    </source>
</evidence>
<dbReference type="InterPro" id="IPR023997">
    <property type="entry name" value="TonB-dep_OMP_SusC/RagA_CS"/>
</dbReference>
<feature type="signal peptide" evidence="2">
    <location>
        <begin position="1"/>
        <end position="24"/>
    </location>
</feature>
<proteinExistence type="inferred from homology"/>
<gene>
    <name evidence="4" type="ORF">ACFSJU_16410</name>
</gene>
<sequence>MNKIFIQLNLVLAILLGCTNISNAQISVSGTVKNKNGRGLSSVNIVDAKNGTEYKTDETGSFIIQVRDSTTLVFKKAGYITQEHLFFLSANKRDIVLVEEHAGRDKVSVAYGTQNFQQLTSAISTVGSETLRKTPAATLSNTLYGRLPGLTVMQTSAEPGYDAPAMFIRGKGTYQNNSLLIFVDGFESSFDQLAVDEIESVSVLKDAAALSLYGIRGANGAILVTTKRGGIGKTKITLNARTGTQEPSRLPQSVSAYDYARLYNEALTNDNLTGQYSAAALEAYRTGSDPNRYPNVNWYDEVLRKSAPLSDYSLTFQGGNTNAKYFILLGYLNNQGLYANTDKKPVANSNANFKKYNFRSNIDLTLNKIVSASFDLGGRLEDRAFPNYDGPTLWNNLARYPSNIYPVKYPNQAWAGNAVYTDNPVAAVLGRGYRTSNDRNLNATMRITEDLGFLLQGLKFSQLMSLNNWHRGNYNRTRSLSYSEMSVVTNPAGEESIVYQNRGNTSDYSVDRGGNDQWNRSNFQLALNYDKLIKEHGLSAMLMYHQDVLKVSGNDVDYATQNIAGRFNYSYQSKYFTELGFSYSGSESFAKGNRFGFFPALSAGWLLSNENFLNTSKVVDFLKLRASAGLVGNDRLAGRRFAYEQDFYYSGGYNLGANNTVWGAIVEGPLGNPNITFEKSLKYNMGVDATLLKRLDITLDLFSETRSDILATSDGSVPSYVGVPTSFQNLGKVNNRGFELDLKFNSKISDFSYYIQAGASMARNKIIEMNEISRPEEYMKRTGHAIDQYFGLEALGLFNSYDEISASPVQSFSPVQPGDIRYKDQNGDGFINEYDEVSLGSSSYPELTYTTTLGAKFKGLHLELFFHGITNRNVFTSGTYFWALINNNNVTQNALNRWTPENAANATYPRLTTLPNENNYRTSSFWMKSGSVLRLRNIELGYSLAPNLLKHLRISSARFFVSGVNLFTWDKIKTVDPEGMGGYPPLKSYNAGLQVQF</sequence>
<comment type="caution">
    <text evidence="4">The sequence shown here is derived from an EMBL/GenBank/DDBJ whole genome shotgun (WGS) entry which is preliminary data.</text>
</comment>
<evidence type="ECO:0000313" key="5">
    <source>
        <dbReference type="Proteomes" id="UP001597387"/>
    </source>
</evidence>
<keyword evidence="1" id="KW-0812">Transmembrane</keyword>
<accession>A0ABW4ZPF2</accession>
<dbReference type="RefSeq" id="WP_255904768.1">
    <property type="nucleotide sequence ID" value="NZ_JAFMZO010000004.1"/>
</dbReference>
<protein>
    <submittedName>
        <fullName evidence="4">SusC/RagA family TonB-linked outer membrane protein</fullName>
    </submittedName>
</protein>
<dbReference type="PROSITE" id="PS51257">
    <property type="entry name" value="PROKAR_LIPOPROTEIN"/>
    <property type="match status" value="1"/>
</dbReference>
<comment type="subcellular location">
    <subcellularLocation>
        <location evidence="1">Cell outer membrane</location>
        <topology evidence="1">Multi-pass membrane protein</topology>
    </subcellularLocation>
</comment>
<comment type="similarity">
    <text evidence="1">Belongs to the TonB-dependent receptor family.</text>
</comment>
<dbReference type="NCBIfam" id="TIGR04056">
    <property type="entry name" value="OMP_RagA_SusC"/>
    <property type="match status" value="1"/>
</dbReference>
<dbReference type="InterPro" id="IPR037066">
    <property type="entry name" value="Plug_dom_sf"/>
</dbReference>
<keyword evidence="2" id="KW-0732">Signal</keyword>
<evidence type="ECO:0000259" key="3">
    <source>
        <dbReference type="Pfam" id="PF07715"/>
    </source>
</evidence>
<evidence type="ECO:0000256" key="1">
    <source>
        <dbReference type="PROSITE-ProRule" id="PRU01360"/>
    </source>
</evidence>
<dbReference type="Gene3D" id="2.170.130.10">
    <property type="entry name" value="TonB-dependent receptor, plug domain"/>
    <property type="match status" value="1"/>
</dbReference>
<keyword evidence="5" id="KW-1185">Reference proteome</keyword>
<keyword evidence="1" id="KW-1134">Transmembrane beta strand</keyword>